<dbReference type="PANTHER" id="PTHR11377">
    <property type="entry name" value="N-MYRISTOYL TRANSFERASE"/>
    <property type="match status" value="1"/>
</dbReference>
<keyword evidence="4" id="KW-0012">Acyltransferase</keyword>
<accession>A0A3G4ZW76</accession>
<dbReference type="InterPro" id="IPR022677">
    <property type="entry name" value="NMT_C"/>
</dbReference>
<dbReference type="EMBL" id="MK072072">
    <property type="protein sequence ID" value="AYV78241.1"/>
    <property type="molecule type" value="Genomic_DNA"/>
</dbReference>
<dbReference type="Pfam" id="PF02799">
    <property type="entry name" value="NMT_C"/>
    <property type="match status" value="1"/>
</dbReference>
<evidence type="ECO:0000256" key="2">
    <source>
        <dbReference type="ARBA" id="ARBA00012923"/>
    </source>
</evidence>
<sequence>MDFTKLTPQQKKSFLEIIKRKEEGEYINDIVLDPARTLEEANKKQYKFWNTQPVVKLNEFIVKDGPVVQIEQNNIPQEEYKISDNYRWEVLDLNNEDDLDKITKFIQKNYIENESSKFRLFYTKEFIKWAISNQSYCLGASVIANGRLGGFISARITNLQVNDNIIKAGEVNFLCVHPELRAKGMAPLLIKELNRRLNLQNIYQGYYTAERYVPKPFASMKYLHRPLNYKKLLDLEFIAEDKKAKIKNILTFYAVNDKMESKFVKMEREHMVDAHKILTEYMEKYNFHHIYTYEEFEHCFQNSDIMKSYVVIEDNKVVDFASYYKLQSLVIDENLKQKHKFINAAYLYMYTSQQTTSFSIIKNLLIAAKLEGLDVFNATNIMENENILHELKFQEGTGVLHHYLYNWKCADMKPSQICAITL</sequence>
<evidence type="ECO:0000256" key="3">
    <source>
        <dbReference type="ARBA" id="ARBA00022679"/>
    </source>
</evidence>
<evidence type="ECO:0000313" key="9">
    <source>
        <dbReference type="EMBL" id="AYV78241.1"/>
    </source>
</evidence>
<evidence type="ECO:0000256" key="1">
    <source>
        <dbReference type="ARBA" id="ARBA00009469"/>
    </source>
</evidence>
<evidence type="ECO:0000256" key="6">
    <source>
        <dbReference type="RuleBase" id="RU004178"/>
    </source>
</evidence>
<dbReference type="GO" id="GO:0004379">
    <property type="term" value="F:glycylpeptide N-tetradecanoyltransferase activity"/>
    <property type="evidence" value="ECO:0007669"/>
    <property type="project" value="UniProtKB-EC"/>
</dbReference>
<dbReference type="InterPro" id="IPR022676">
    <property type="entry name" value="NMT_N"/>
</dbReference>
<evidence type="ECO:0000256" key="5">
    <source>
        <dbReference type="ARBA" id="ARBA00031242"/>
    </source>
</evidence>
<dbReference type="EC" id="2.3.1.97" evidence="2"/>
<feature type="domain" description="Glycylpeptide N-tetradecanoyltransferase C-terminal" evidence="8">
    <location>
        <begin position="235"/>
        <end position="413"/>
    </location>
</feature>
<keyword evidence="3 9" id="KW-0808">Transferase</keyword>
<reference evidence="9" key="1">
    <citation type="submission" date="2018-10" db="EMBL/GenBank/DDBJ databases">
        <title>Hidden diversity of soil giant viruses.</title>
        <authorList>
            <person name="Schulz F."/>
            <person name="Alteio L."/>
            <person name="Goudeau D."/>
            <person name="Ryan E.M."/>
            <person name="Malmstrom R.R."/>
            <person name="Blanchard J."/>
            <person name="Woyke T."/>
        </authorList>
    </citation>
    <scope>NUCLEOTIDE SEQUENCE</scope>
    <source>
        <strain evidence="9">EDV1</strain>
    </source>
</reference>
<dbReference type="Pfam" id="PF01233">
    <property type="entry name" value="NMT"/>
    <property type="match status" value="1"/>
</dbReference>
<organism evidence="9">
    <name type="scientific">Edafosvirus sp</name>
    <dbReference type="NCBI Taxonomy" id="2487765"/>
    <lineage>
        <taxon>Viruses</taxon>
        <taxon>Varidnaviria</taxon>
        <taxon>Bamfordvirae</taxon>
        <taxon>Nucleocytoviricota</taxon>
        <taxon>Megaviricetes</taxon>
        <taxon>Imitervirales</taxon>
        <taxon>Mimiviridae</taxon>
        <taxon>Klosneuvirinae</taxon>
    </lineage>
</organism>
<evidence type="ECO:0000256" key="4">
    <source>
        <dbReference type="ARBA" id="ARBA00023315"/>
    </source>
</evidence>
<evidence type="ECO:0000259" key="7">
    <source>
        <dbReference type="Pfam" id="PF01233"/>
    </source>
</evidence>
<feature type="domain" description="Glycylpeptide N-tetradecanoyltransferase N-terminal" evidence="7">
    <location>
        <begin position="70"/>
        <end position="218"/>
    </location>
</feature>
<dbReference type="PANTHER" id="PTHR11377:SF5">
    <property type="entry name" value="GLYCYLPEPTIDE N-TETRADECANOYLTRANSFERASE"/>
    <property type="match status" value="1"/>
</dbReference>
<dbReference type="Gene3D" id="3.40.630.170">
    <property type="match status" value="1"/>
</dbReference>
<proteinExistence type="inferred from homology"/>
<dbReference type="SUPFAM" id="SSF55729">
    <property type="entry name" value="Acyl-CoA N-acyltransferases (Nat)"/>
    <property type="match status" value="2"/>
</dbReference>
<dbReference type="InterPro" id="IPR000903">
    <property type="entry name" value="NMT"/>
</dbReference>
<gene>
    <name evidence="9" type="ORF">Edafosvirus7_33</name>
</gene>
<dbReference type="InterPro" id="IPR016181">
    <property type="entry name" value="Acyl_CoA_acyltransferase"/>
</dbReference>
<evidence type="ECO:0000259" key="8">
    <source>
        <dbReference type="Pfam" id="PF02799"/>
    </source>
</evidence>
<name>A0A3G4ZW76_9VIRU</name>
<protein>
    <recommendedName>
        <fullName evidence="2">glycylpeptide N-tetradecanoyltransferase</fullName>
        <ecNumber evidence="2">2.3.1.97</ecNumber>
    </recommendedName>
    <alternativeName>
        <fullName evidence="5">Myristoyl-CoA:protein N-myristoyltransferase</fullName>
    </alternativeName>
</protein>
<comment type="similarity">
    <text evidence="1 6">Belongs to the NMT family.</text>
</comment>
<dbReference type="PIRSF" id="PIRSF015892">
    <property type="entry name" value="N-myristl_transf"/>
    <property type="match status" value="1"/>
</dbReference>